<proteinExistence type="predicted"/>
<keyword evidence="1" id="KW-0408">Iron</keyword>
<name>A0AAU9EB92_9BACT</name>
<keyword evidence="1" id="KW-0479">Metal-binding</keyword>
<dbReference type="InterPro" id="IPR053135">
    <property type="entry name" value="AKR2_Oxidoreductase"/>
</dbReference>
<keyword evidence="5" id="KW-1185">Reference proteome</keyword>
<keyword evidence="2" id="KW-0732">Signal</keyword>
<protein>
    <recommendedName>
        <fullName evidence="3">NADP-dependent oxidoreductase domain-containing protein</fullName>
    </recommendedName>
</protein>
<dbReference type="Proteomes" id="UP001366166">
    <property type="component" value="Chromosome"/>
</dbReference>
<dbReference type="PANTHER" id="PTHR43312:SF1">
    <property type="entry name" value="NADP-DEPENDENT OXIDOREDUCTASE DOMAIN-CONTAINING PROTEIN"/>
    <property type="match status" value="1"/>
</dbReference>
<evidence type="ECO:0000256" key="1">
    <source>
        <dbReference type="ARBA" id="ARBA00023014"/>
    </source>
</evidence>
<dbReference type="PROSITE" id="PS51318">
    <property type="entry name" value="TAT"/>
    <property type="match status" value="1"/>
</dbReference>
<dbReference type="CDD" id="cd19105">
    <property type="entry name" value="AKR_unchar"/>
    <property type="match status" value="1"/>
</dbReference>
<gene>
    <name evidence="4" type="ORF">FAK_14690</name>
</gene>
<dbReference type="InterPro" id="IPR023210">
    <property type="entry name" value="NADP_OxRdtase_dom"/>
</dbReference>
<evidence type="ECO:0000256" key="2">
    <source>
        <dbReference type="SAM" id="SignalP"/>
    </source>
</evidence>
<evidence type="ECO:0000313" key="5">
    <source>
        <dbReference type="Proteomes" id="UP001366166"/>
    </source>
</evidence>
<sequence>MAEQKTGRSRRDFIKTVSAAGAASLLVGAGAGAASAAEEIKVPRRPFGKTGVEVSTLSLGGIFDIVSNQMVLHQALKLGVDYWDTAYSYTGGRSETGIGKFLARYPQERGRIFLVTKANKRAPQDLESELNQSLERLQTSYVDLFFVHAISDISDVDKPEIKAWAAKMKQAGKIKLFGFSTHRNMESCLAAAPRLGYIDGIMMTYNYRIMHNQDMNKAVQACHDAGIGLTAMKTQGGGPVADDTEGEVQLAGRFLKKGFTTHQAKLLAIWEDKRIAAICSQMANVTILRANAAASLDRTALSAADRRALAAYARATEGCYCAGCASLCEEALSNAAPVADVMRGLMYARCHGDRDLARQTLAQAMPQGPESLLALDFAPAQAACPRGLPIARLMREAAEEMA</sequence>
<feature type="chain" id="PRO_5043392505" description="NADP-dependent oxidoreductase domain-containing protein" evidence="2">
    <location>
        <begin position="37"/>
        <end position="402"/>
    </location>
</feature>
<evidence type="ECO:0000313" key="4">
    <source>
        <dbReference type="EMBL" id="BEQ14403.1"/>
    </source>
</evidence>
<reference evidence="5" key="1">
    <citation type="journal article" date="2023" name="Arch. Microbiol.">
        <title>Desulfoferula mesophilus gen. nov. sp. nov., a mesophilic sulfate-reducing bacterium isolated from a brackish lake sediment.</title>
        <authorList>
            <person name="Watanabe T."/>
            <person name="Yabe T."/>
            <person name="Tsuji J.M."/>
            <person name="Fukui M."/>
        </authorList>
    </citation>
    <scope>NUCLEOTIDE SEQUENCE [LARGE SCALE GENOMIC DNA]</scope>
    <source>
        <strain evidence="5">12FAK</strain>
    </source>
</reference>
<dbReference type="Pfam" id="PF00248">
    <property type="entry name" value="Aldo_ket_red"/>
    <property type="match status" value="1"/>
</dbReference>
<feature type="domain" description="NADP-dependent oxidoreductase" evidence="3">
    <location>
        <begin position="69"/>
        <end position="241"/>
    </location>
</feature>
<keyword evidence="1" id="KW-0411">Iron-sulfur</keyword>
<evidence type="ECO:0000259" key="3">
    <source>
        <dbReference type="Pfam" id="PF00248"/>
    </source>
</evidence>
<dbReference type="EMBL" id="AP028679">
    <property type="protein sequence ID" value="BEQ14403.1"/>
    <property type="molecule type" value="Genomic_DNA"/>
</dbReference>
<dbReference type="AlphaFoldDB" id="A0AAU9EB92"/>
<organism evidence="4 5">
    <name type="scientific">Desulfoferula mesophila</name>
    <dbReference type="NCBI Taxonomy" id="3058419"/>
    <lineage>
        <taxon>Bacteria</taxon>
        <taxon>Pseudomonadati</taxon>
        <taxon>Thermodesulfobacteriota</taxon>
        <taxon>Desulfarculia</taxon>
        <taxon>Desulfarculales</taxon>
        <taxon>Desulfarculaceae</taxon>
        <taxon>Desulfoferula</taxon>
    </lineage>
</organism>
<dbReference type="InterPro" id="IPR006311">
    <property type="entry name" value="TAT_signal"/>
</dbReference>
<dbReference type="PANTHER" id="PTHR43312">
    <property type="entry name" value="D-THREO-ALDOSE 1-DEHYDROGENASE"/>
    <property type="match status" value="1"/>
</dbReference>
<dbReference type="SUPFAM" id="SSF51430">
    <property type="entry name" value="NAD(P)-linked oxidoreductase"/>
    <property type="match status" value="1"/>
</dbReference>
<dbReference type="RefSeq" id="WP_338606118.1">
    <property type="nucleotide sequence ID" value="NZ_AP028679.1"/>
</dbReference>
<dbReference type="InterPro" id="IPR036812">
    <property type="entry name" value="NAD(P)_OxRdtase_dom_sf"/>
</dbReference>
<dbReference type="GO" id="GO:0051536">
    <property type="term" value="F:iron-sulfur cluster binding"/>
    <property type="evidence" value="ECO:0007669"/>
    <property type="project" value="UniProtKB-KW"/>
</dbReference>
<dbReference type="KEGG" id="dmp:FAK_14690"/>
<dbReference type="Gene3D" id="3.20.20.100">
    <property type="entry name" value="NADP-dependent oxidoreductase domain"/>
    <property type="match status" value="1"/>
</dbReference>
<feature type="signal peptide" evidence="2">
    <location>
        <begin position="1"/>
        <end position="36"/>
    </location>
</feature>
<accession>A0AAU9EB92</accession>